<dbReference type="EMBL" id="CP042806">
    <property type="protein sequence ID" value="QEE30974.1"/>
    <property type="molecule type" value="Genomic_DNA"/>
</dbReference>
<evidence type="ECO:0000313" key="3">
    <source>
        <dbReference type="EMBL" id="QEE30974.1"/>
    </source>
</evidence>
<dbReference type="PANTHER" id="PTHR30441">
    <property type="entry name" value="DUF748 DOMAIN-CONTAINING PROTEIN"/>
    <property type="match status" value="1"/>
</dbReference>
<name>A0A5B9EH89_9BACT</name>
<dbReference type="OrthoDB" id="102779at2"/>
<keyword evidence="1" id="KW-0812">Transmembrane</keyword>
<feature type="domain" description="AsmA" evidence="2">
    <location>
        <begin position="16"/>
        <end position="156"/>
    </location>
</feature>
<organism evidence="3 4">
    <name type="scientific">Terriglobus albidus</name>
    <dbReference type="NCBI Taxonomy" id="1592106"/>
    <lineage>
        <taxon>Bacteria</taxon>
        <taxon>Pseudomonadati</taxon>
        <taxon>Acidobacteriota</taxon>
        <taxon>Terriglobia</taxon>
        <taxon>Terriglobales</taxon>
        <taxon>Acidobacteriaceae</taxon>
        <taxon>Terriglobus</taxon>
    </lineage>
</organism>
<accession>A0A5B9EH89</accession>
<dbReference type="GO" id="GO:0005886">
    <property type="term" value="C:plasma membrane"/>
    <property type="evidence" value="ECO:0007669"/>
    <property type="project" value="TreeGrafter"/>
</dbReference>
<gene>
    <name evidence="3" type="ORF">FTW19_25010</name>
</gene>
<evidence type="ECO:0000313" key="4">
    <source>
        <dbReference type="Proteomes" id="UP000321820"/>
    </source>
</evidence>
<dbReference type="Pfam" id="PF05170">
    <property type="entry name" value="AsmA"/>
    <property type="match status" value="1"/>
</dbReference>
<keyword evidence="4" id="KW-1185">Reference proteome</keyword>
<dbReference type="PANTHER" id="PTHR30441:SF8">
    <property type="entry name" value="DUF748 DOMAIN-CONTAINING PROTEIN"/>
    <property type="match status" value="1"/>
</dbReference>
<dbReference type="Proteomes" id="UP000321820">
    <property type="component" value="Chromosome"/>
</dbReference>
<dbReference type="InterPro" id="IPR007844">
    <property type="entry name" value="AsmA"/>
</dbReference>
<dbReference type="KEGG" id="talb:FTW19_25010"/>
<dbReference type="GO" id="GO:0090313">
    <property type="term" value="P:regulation of protein targeting to membrane"/>
    <property type="evidence" value="ECO:0007669"/>
    <property type="project" value="TreeGrafter"/>
</dbReference>
<keyword evidence="1" id="KW-1133">Transmembrane helix</keyword>
<proteinExistence type="predicted"/>
<evidence type="ECO:0000256" key="1">
    <source>
        <dbReference type="SAM" id="Phobius"/>
    </source>
</evidence>
<feature type="transmembrane region" description="Helical" evidence="1">
    <location>
        <begin position="16"/>
        <end position="36"/>
    </location>
</feature>
<reference evidence="3 4" key="1">
    <citation type="submission" date="2019-08" db="EMBL/GenBank/DDBJ databases">
        <title>Complete genome sequence of Terriglobus albidus strain ORNL.</title>
        <authorList>
            <person name="Podar M."/>
        </authorList>
    </citation>
    <scope>NUCLEOTIDE SEQUENCE [LARGE SCALE GENOMIC DNA]</scope>
    <source>
        <strain evidence="3 4">ORNL</strain>
    </source>
</reference>
<evidence type="ECO:0000259" key="2">
    <source>
        <dbReference type="Pfam" id="PF05170"/>
    </source>
</evidence>
<protein>
    <submittedName>
        <fullName evidence="3">AsmA family protein</fullName>
    </submittedName>
</protein>
<sequence>MSEIGAQPKRSRRRRIAMALGLIVLVLVAIFALPLINVGRYRLRVAQSISEAIGRPVHIDNITLSMLPTPGFTLENFVISEDPEFGAEPVMRANQVHVTLRLSSLWRRKLEASSISLTEPSVNLVRAENGRWNLQGILMHATQVDAAPTAQPKAGAKPRFPYIEATSARVNLKLGNEKTPFSLTEAEFALWLPNPDEWRIRLEAHPSRTDTDASDTGVLRVEGTLKHADSFSQVPIDLHGVWTKAQLGETSKVLTGADAGLRGTLEWGANVKGTFSESNVQTWIKLEGLRRAEFFPAQPISAEIRCGLRATNRFLTLDDVKCEAPVDAGAVALGGRIEDVREPEKAAIQLGLRQVAADTLLNWGKVASSRVSPQWTASGTVDADLTYGAASGWKGHLTANKLGLSAKNNEVIKDQTVELTDVAVTPVVFKGRPGRKPEMSNPQGDLRRYAFTFDRLPVELGGEDPAQVSGRFDSHLSLIQITGEADATKTRDLAALTPLGDQIDPLLPKDGSTQLNLSCQHSNTTPPFTCATNVVPPARVARRR</sequence>
<keyword evidence="1" id="KW-0472">Membrane</keyword>
<dbReference type="AlphaFoldDB" id="A0A5B9EH89"/>
<dbReference type="InterPro" id="IPR052894">
    <property type="entry name" value="AsmA-related"/>
</dbReference>
<dbReference type="RefSeq" id="WP_147650268.1">
    <property type="nucleotide sequence ID" value="NZ_CP042806.1"/>
</dbReference>